<comment type="caution">
    <text evidence="1">The sequence shown here is derived from an EMBL/GenBank/DDBJ whole genome shotgun (WGS) entry which is preliminary data.</text>
</comment>
<name>A0ACC0WRZ9_9STRA</name>
<gene>
    <name evidence="1" type="ORF">PsorP6_001848</name>
</gene>
<proteinExistence type="predicted"/>
<evidence type="ECO:0000313" key="1">
    <source>
        <dbReference type="EMBL" id="KAI9921147.1"/>
    </source>
</evidence>
<evidence type="ECO:0000313" key="2">
    <source>
        <dbReference type="Proteomes" id="UP001163321"/>
    </source>
</evidence>
<sequence length="1735" mass="195321">MDWDPMATETDGYICPPCPVFHPTPEEFLHPLKYISSIRHIGMQAGICKIVPPKGWRPPFAINENTFRFRTRVQQLNCIEGHSRAEGQFVEALRLFLYQQGEPMKDFPRADGQLVNLHALYKTVRALGGFDAVCANKLWPLVVRRVGRTKAAADPSDTLCRVYQSHYKSTLLAYEMAQCRKETKSDGPRDSDTPNGNKSDGPRDSDTANGNKSDGPRDSDTPNGNKSDGRRDAHASVRDTRATRATPSSTLSASGTRATPPSKPRSLRASTPPSSERDRSTNVKRTLFADSSDEHDSPASPNNLEPAALQPSATRQTRLEAPPLHVGQKFYRYVPDTGAAVVAQIKRVVRGKKPHVTIQYVDDGTHDDVELSTVELLVANGWDAAAAEVAYTSAICQACLRGDCADKMLLCDGCNSGQHLFCLETPLAHVPTGDWYCPECVDEATASDPFERTHAARFGFAMGAEVSLREFKHHADAWKRQYFDLAGTTDPDDAIPEEQVERAYWQLVSQPVHEQRVEVQYGSDVDTGASGSGFPRVDLQRKNRRTVLNRWKTLHGEPLRTSPTLSAFFAHGLCPDTVKDATDARVVDQVLARYAHDDWNLNNLPKVPGSVLQHLDEDIQGVMVPWLYAGMCFSTFCWHVEDHNFYSTSYLHCGASKTWYGIPSASAAHFERTIQSLTPELFGTQPDLHMQLVTMFSPAVLRQHGVPVYRATHRPNEFIVTFPSAYHAGFNTGFNCAEAVNFATMDWLPWGAQSLHKYREFHKLPVFCHEALVWTLAETLVEDGSSFDVDETEAALVPAIEQLVRDFCAFQARVDDATSPMRVLKREQMAEYSHEVGKSHGMDMTTSMRRHLASRACKRASKMEATTRGGRIKRQSKMETQARGGGMRPRMVLWAGRSGKNQGLRCLVCKQYCYLQAVVCVRCHSTDAIVGCVDHYPTMCKCRNALNFLYLYRHPLARLEALVDKIHTRVQTVRTWQRECDEMLHAATRSSIRAAQRLISRGKASGGADVERLDALEGAVASAQAWDSRAQTLLTAFTHDKTTALALADADTLFTEAQTLLVVPEALETLETVVNEWHAARKEATTLLTLVKEIGRAESGSPKTRQSPSTDAAVLVESVGTPSTLLERTEQYTELKTALETVNERLRAKESEDAGSLRSQVRRAQHYLDTLCRVNTVAARLVTRAHSPRTTDAVFIDDVEPVLEQVDGSDVATCHGSATAETLRKLVAMAHVHAREVDDALRDRSKSTEELQVVLRRVEAMPLWPRCALELETRLTRSRAWETHAMALLARDKERPALEHVETFYHQADAHFVPSSSLLRRQLHARVQDCRRWYDTVHALFVRPSTGHLSLAQFLTSALERAHHVAQCPEHHVRLHAQLHCVCDQILSEKATVRTCRGCQRYFHPQCLPTASSPVDDFRCLRCRPALKRKHRTLSSVFCLCRGGEDPPMICCDFCDEWYHAACVELSPMDLDRIDAFRCPRCARRQHLYYLDKKLIRREARGRRPALARVETFVAQMQTQLIAYPPGAHELVAYVEAVKRVASDVDAFVRAFSQHDFSPLVLEDPHEHETTVLELMERVTRLEVALESAQTRLGAVHWCIRACALVLGAKNHAPKYPHLAALLEDFTTHEPAFVFPREEYRLMHWTIAERVEKAATWLRAVKQLEVEEWNVEKALRLQREAIELSAFLQLPAMEVQCVNKILTQHKQKERQEQEDEDNDVTRCSTLAWKKPRQWE</sequence>
<accession>A0ACC0WRZ9</accession>
<protein>
    <submittedName>
        <fullName evidence="1">Uncharacterized protein</fullName>
    </submittedName>
</protein>
<dbReference type="EMBL" id="CM047580">
    <property type="protein sequence ID" value="KAI9921147.1"/>
    <property type="molecule type" value="Genomic_DNA"/>
</dbReference>
<organism evidence="1 2">
    <name type="scientific">Peronosclerospora sorghi</name>
    <dbReference type="NCBI Taxonomy" id="230839"/>
    <lineage>
        <taxon>Eukaryota</taxon>
        <taxon>Sar</taxon>
        <taxon>Stramenopiles</taxon>
        <taxon>Oomycota</taxon>
        <taxon>Peronosporomycetes</taxon>
        <taxon>Peronosporales</taxon>
        <taxon>Peronosporaceae</taxon>
        <taxon>Peronosclerospora</taxon>
    </lineage>
</organism>
<reference evidence="1 2" key="1">
    <citation type="journal article" date="2022" name="bioRxiv">
        <title>The genome of the oomycete Peronosclerospora sorghi, a cosmopolitan pathogen of maize and sorghum, is inflated with dispersed pseudogenes.</title>
        <authorList>
            <person name="Fletcher K."/>
            <person name="Martin F."/>
            <person name="Isakeit T."/>
            <person name="Cavanaugh K."/>
            <person name="Magill C."/>
            <person name="Michelmore R."/>
        </authorList>
    </citation>
    <scope>NUCLEOTIDE SEQUENCE [LARGE SCALE GENOMIC DNA]</scope>
    <source>
        <strain evidence="1">P6</strain>
    </source>
</reference>
<dbReference type="Proteomes" id="UP001163321">
    <property type="component" value="Chromosome 1"/>
</dbReference>
<keyword evidence="2" id="KW-1185">Reference proteome</keyword>